<protein>
    <submittedName>
        <fullName evidence="1">Uncharacterized protein</fullName>
    </submittedName>
</protein>
<dbReference type="Proteomes" id="UP000716446">
    <property type="component" value="Unassembled WGS sequence"/>
</dbReference>
<gene>
    <name evidence="1" type="ORF">AWRI4619_LOCUS8507</name>
</gene>
<dbReference type="AlphaFoldDB" id="A0A9N8JXH5"/>
<accession>A0A9N8JXH5</accession>
<evidence type="ECO:0000313" key="2">
    <source>
        <dbReference type="Proteomes" id="UP000716446"/>
    </source>
</evidence>
<proteinExistence type="predicted"/>
<dbReference type="EMBL" id="CAIJEN010000015">
    <property type="protein sequence ID" value="CAD0094837.1"/>
    <property type="molecule type" value="Genomic_DNA"/>
</dbReference>
<sequence length="162" mass="18949">MPRDLAALMRGDDEPKDKISRDMEKQDHLAEIKPYVQALTISDIDSAVKLEDATFPLRNVQREKRYLYHHVCISYLFHSAPTCDSAPILPHSASLFSFRRHHLHLTPFVLRLYLASLPGHYKATRNFSLLLHNLLKFKWRDKSLRTCTTFVFCMVQNPPWTQ</sequence>
<keyword evidence="2" id="KW-1185">Reference proteome</keyword>
<name>A0A9N8JXH5_9PEZI</name>
<organism evidence="1 2">
    <name type="scientific">Aureobasidium vineae</name>
    <dbReference type="NCBI Taxonomy" id="2773715"/>
    <lineage>
        <taxon>Eukaryota</taxon>
        <taxon>Fungi</taxon>
        <taxon>Dikarya</taxon>
        <taxon>Ascomycota</taxon>
        <taxon>Pezizomycotina</taxon>
        <taxon>Dothideomycetes</taxon>
        <taxon>Dothideomycetidae</taxon>
        <taxon>Dothideales</taxon>
        <taxon>Saccotheciaceae</taxon>
        <taxon>Aureobasidium</taxon>
    </lineage>
</organism>
<comment type="caution">
    <text evidence="1">The sequence shown here is derived from an EMBL/GenBank/DDBJ whole genome shotgun (WGS) entry which is preliminary data.</text>
</comment>
<evidence type="ECO:0000313" key="1">
    <source>
        <dbReference type="EMBL" id="CAD0094837.1"/>
    </source>
</evidence>
<reference evidence="1" key="1">
    <citation type="submission" date="2020-06" db="EMBL/GenBank/DDBJ databases">
        <authorList>
            <person name="Onetto C."/>
        </authorList>
    </citation>
    <scope>NUCLEOTIDE SEQUENCE</scope>
</reference>